<evidence type="ECO:0000313" key="2">
    <source>
        <dbReference type="EMBL" id="MBV3383567.1"/>
    </source>
</evidence>
<reference evidence="2 5" key="1">
    <citation type="submission" date="2021-06" db="EMBL/GenBank/DDBJ databases">
        <title>Collection of gut derived symbiotic bacterial strains cultured from healthy donors.</title>
        <authorList>
            <person name="Lin H."/>
            <person name="Littmann E."/>
            <person name="Pamer E.G."/>
        </authorList>
    </citation>
    <scope>NUCLEOTIDE SEQUENCE</scope>
    <source>
        <strain evidence="3 5">MSK.21.70</strain>
        <strain evidence="2">MSK.21.82</strain>
    </source>
</reference>
<dbReference type="RefSeq" id="WP_217748227.1">
    <property type="nucleotide sequence ID" value="NZ_JAHOEB010000092.1"/>
</dbReference>
<sequence>MKKLIIALLCIVSILIGHIAYNISGGVSELREDISLEIKARSNPKLRTILDNKNQYPETMIQALYRNEELIDFVYNYPSKKGHVYTNTIGPVRKGHYPLLLQYDQRWGYGKYGYNVIGMNGCGPTSAAMIIAGLTGRNNITPLDVASYAYSHGYYKDGTSWAFFTEGMKHYGIHGRNIPLSYSSMKNEIMNGRPLICSMKPGDFTTTGHLIVIRGMKQGMFIVNDPNSIKRSNRLWSYDTLSKQIRNIWSFSR</sequence>
<accession>A0AAW4MV72</accession>
<organism evidence="2 4">
    <name type="scientific">Catenibacterium mitsuokai</name>
    <dbReference type="NCBI Taxonomy" id="100886"/>
    <lineage>
        <taxon>Bacteria</taxon>
        <taxon>Bacillati</taxon>
        <taxon>Bacillota</taxon>
        <taxon>Erysipelotrichia</taxon>
        <taxon>Erysipelotrichales</taxon>
        <taxon>Coprobacillaceae</taxon>
        <taxon>Catenibacterium</taxon>
    </lineage>
</organism>
<dbReference type="EMBL" id="JAHOEL010000090">
    <property type="protein sequence ID" value="MBV3393593.1"/>
    <property type="molecule type" value="Genomic_DNA"/>
</dbReference>
<gene>
    <name evidence="2" type="ORF">KSV97_10180</name>
    <name evidence="3" type="ORF">KSW06_10125</name>
</gene>
<protein>
    <submittedName>
        <fullName evidence="2">C39 family peptidase</fullName>
    </submittedName>
</protein>
<dbReference type="EMBL" id="JAHOEF010000091">
    <property type="protein sequence ID" value="MBV3383567.1"/>
    <property type="molecule type" value="Genomic_DNA"/>
</dbReference>
<evidence type="ECO:0000259" key="1">
    <source>
        <dbReference type="Pfam" id="PF13529"/>
    </source>
</evidence>
<dbReference type="InterPro" id="IPR039564">
    <property type="entry name" value="Peptidase_C39-like"/>
</dbReference>
<evidence type="ECO:0000313" key="4">
    <source>
        <dbReference type="Proteomes" id="UP001196408"/>
    </source>
</evidence>
<evidence type="ECO:0000313" key="5">
    <source>
        <dbReference type="Proteomes" id="UP001197492"/>
    </source>
</evidence>
<feature type="domain" description="Peptidase C39-like" evidence="1">
    <location>
        <begin position="97"/>
        <end position="227"/>
    </location>
</feature>
<comment type="caution">
    <text evidence="2">The sequence shown here is derived from an EMBL/GenBank/DDBJ whole genome shotgun (WGS) entry which is preliminary data.</text>
</comment>
<dbReference type="Proteomes" id="UP001196408">
    <property type="component" value="Unassembled WGS sequence"/>
</dbReference>
<dbReference type="AlphaFoldDB" id="A0AAW4MV72"/>
<dbReference type="Proteomes" id="UP001197492">
    <property type="component" value="Unassembled WGS sequence"/>
</dbReference>
<proteinExistence type="predicted"/>
<name>A0AAW4MV72_9FIRM</name>
<keyword evidence="5" id="KW-1185">Reference proteome</keyword>
<dbReference type="Pfam" id="PF13529">
    <property type="entry name" value="Peptidase_C39_2"/>
    <property type="match status" value="1"/>
</dbReference>
<evidence type="ECO:0000313" key="3">
    <source>
        <dbReference type="EMBL" id="MBV3393593.1"/>
    </source>
</evidence>